<feature type="region of interest" description="Disordered" evidence="3">
    <location>
        <begin position="1"/>
        <end position="21"/>
    </location>
</feature>
<evidence type="ECO:0000256" key="2">
    <source>
        <dbReference type="ARBA" id="ARBA00022729"/>
    </source>
</evidence>
<dbReference type="InterPro" id="IPR051010">
    <property type="entry name" value="BCAA_transport"/>
</dbReference>
<comment type="similarity">
    <text evidence="1">Belongs to the leucine-binding protein family.</text>
</comment>
<reference evidence="5" key="1">
    <citation type="journal article" date="2014" name="Int. J. Syst. Evol. Microbiol.">
        <title>Complete genome sequence of Corynebacterium casei LMG S-19264T (=DSM 44701T), isolated from a smear-ripened cheese.</title>
        <authorList>
            <consortium name="US DOE Joint Genome Institute (JGI-PGF)"/>
            <person name="Walter F."/>
            <person name="Albersmeier A."/>
            <person name="Kalinowski J."/>
            <person name="Ruckert C."/>
        </authorList>
    </citation>
    <scope>NUCLEOTIDE SEQUENCE</scope>
    <source>
        <strain evidence="5">CGMCC 1.12827</strain>
    </source>
</reference>
<protein>
    <recommendedName>
        <fullName evidence="4">Leucine-binding protein domain-containing protein</fullName>
    </recommendedName>
</protein>
<dbReference type="SUPFAM" id="SSF53822">
    <property type="entry name" value="Periplasmic binding protein-like I"/>
    <property type="match status" value="1"/>
</dbReference>
<gene>
    <name evidence="5" type="ORF">GCM10011489_37680</name>
</gene>
<dbReference type="AlphaFoldDB" id="A0A916TJ42"/>
<dbReference type="PANTHER" id="PTHR30483:SF6">
    <property type="entry name" value="PERIPLASMIC BINDING PROTEIN OF ABC TRANSPORTER FOR NATURAL AMINO ACIDS"/>
    <property type="match status" value="1"/>
</dbReference>
<dbReference type="Pfam" id="PF13458">
    <property type="entry name" value="Peripla_BP_6"/>
    <property type="match status" value="1"/>
</dbReference>
<feature type="domain" description="Leucine-binding protein" evidence="4">
    <location>
        <begin position="40"/>
        <end position="348"/>
    </location>
</feature>
<dbReference type="Proteomes" id="UP000621454">
    <property type="component" value="Unassembled WGS sequence"/>
</dbReference>
<dbReference type="InterPro" id="IPR028081">
    <property type="entry name" value="Leu-bd"/>
</dbReference>
<accession>A0A916TJ42</accession>
<sequence length="423" mass="43339">MAACSSSSSSSGGSSESASSGSALAAAPTCDASADNATTFKLGTFLPLTGSLASLGPAAVAGSGQALSEINKNGGVNGKDACIISTDSSDTNNPTIGAQNIQKLLQSRVSAILGAESSSVTENVLPTVAASNTVMFSPANTDDKLTGISKWYFRNAPPNSVEGDALGKQIVSDGNTKVALLVFNDSYGTNLRDSIEKSITGSGGQVTYGAKGKGQEFPSTQTDFGSTVSAALGTQPDAVVIDAFDQTTQILPALASAGWNMKKVYLVDGNLNDYSKDAGVPDLTGAKGSTQGINPSDEFKDTLQSWYKKNENSTITGWGYAAESYDAVITMALAAEVAGKSDPASIQANILPVTGTQNGTKCKTFAECSDLIKKGTKNIWYQGPSGIGPLTEGHDPSSGYISIYQYVGKAPSKFLTSVKGTVA</sequence>
<organism evidence="5 6">
    <name type="scientific">Gordonia jinhuaensis</name>
    <dbReference type="NCBI Taxonomy" id="1517702"/>
    <lineage>
        <taxon>Bacteria</taxon>
        <taxon>Bacillati</taxon>
        <taxon>Actinomycetota</taxon>
        <taxon>Actinomycetes</taxon>
        <taxon>Mycobacteriales</taxon>
        <taxon>Gordoniaceae</taxon>
        <taxon>Gordonia</taxon>
    </lineage>
</organism>
<reference evidence="5" key="2">
    <citation type="submission" date="2020-09" db="EMBL/GenBank/DDBJ databases">
        <authorList>
            <person name="Sun Q."/>
            <person name="Zhou Y."/>
        </authorList>
    </citation>
    <scope>NUCLEOTIDE SEQUENCE</scope>
    <source>
        <strain evidence="5">CGMCC 1.12827</strain>
    </source>
</reference>
<dbReference type="Gene3D" id="3.40.50.2300">
    <property type="match status" value="2"/>
</dbReference>
<dbReference type="PANTHER" id="PTHR30483">
    <property type="entry name" value="LEUCINE-SPECIFIC-BINDING PROTEIN"/>
    <property type="match status" value="1"/>
</dbReference>
<evidence type="ECO:0000259" key="4">
    <source>
        <dbReference type="Pfam" id="PF13458"/>
    </source>
</evidence>
<evidence type="ECO:0000256" key="1">
    <source>
        <dbReference type="ARBA" id="ARBA00010062"/>
    </source>
</evidence>
<dbReference type="EMBL" id="BMGC01000052">
    <property type="protein sequence ID" value="GGB46882.1"/>
    <property type="molecule type" value="Genomic_DNA"/>
</dbReference>
<dbReference type="InterPro" id="IPR028082">
    <property type="entry name" value="Peripla_BP_I"/>
</dbReference>
<evidence type="ECO:0000256" key="3">
    <source>
        <dbReference type="SAM" id="MobiDB-lite"/>
    </source>
</evidence>
<evidence type="ECO:0000313" key="6">
    <source>
        <dbReference type="Proteomes" id="UP000621454"/>
    </source>
</evidence>
<keyword evidence="2" id="KW-0732">Signal</keyword>
<name>A0A916TJ42_9ACTN</name>
<keyword evidence="6" id="KW-1185">Reference proteome</keyword>
<proteinExistence type="inferred from homology"/>
<evidence type="ECO:0000313" key="5">
    <source>
        <dbReference type="EMBL" id="GGB46882.1"/>
    </source>
</evidence>
<comment type="caution">
    <text evidence="5">The sequence shown here is derived from an EMBL/GenBank/DDBJ whole genome shotgun (WGS) entry which is preliminary data.</text>
</comment>